<evidence type="ECO:0000313" key="4">
    <source>
        <dbReference type="Proteomes" id="UP000186817"/>
    </source>
</evidence>
<dbReference type="Gene3D" id="1.10.443.10">
    <property type="entry name" value="Intergrase catalytic core"/>
    <property type="match status" value="1"/>
</dbReference>
<dbReference type="Proteomes" id="UP000186817">
    <property type="component" value="Unassembled WGS sequence"/>
</dbReference>
<dbReference type="GO" id="GO:0003677">
    <property type="term" value="F:DNA binding"/>
    <property type="evidence" value="ECO:0007669"/>
    <property type="project" value="InterPro"/>
</dbReference>
<protein>
    <submittedName>
        <fullName evidence="3">Uncharacterized protein</fullName>
    </submittedName>
</protein>
<accession>A0A1Q9C6I3</accession>
<feature type="compositionally biased region" description="Low complexity" evidence="2">
    <location>
        <begin position="707"/>
        <end position="720"/>
    </location>
</feature>
<dbReference type="EMBL" id="LSRX01001599">
    <property type="protein sequence ID" value="OLP78529.1"/>
    <property type="molecule type" value="Genomic_DNA"/>
</dbReference>
<feature type="region of interest" description="Disordered" evidence="2">
    <location>
        <begin position="112"/>
        <end position="131"/>
    </location>
</feature>
<feature type="coiled-coil region" evidence="1">
    <location>
        <begin position="1451"/>
        <end position="1478"/>
    </location>
</feature>
<evidence type="ECO:0000313" key="3">
    <source>
        <dbReference type="EMBL" id="OLP78529.1"/>
    </source>
</evidence>
<gene>
    <name evidence="3" type="ORF">AK812_SmicGene41277</name>
</gene>
<evidence type="ECO:0000256" key="1">
    <source>
        <dbReference type="SAM" id="Coils"/>
    </source>
</evidence>
<dbReference type="OrthoDB" id="444499at2759"/>
<feature type="region of interest" description="Disordered" evidence="2">
    <location>
        <begin position="701"/>
        <end position="732"/>
    </location>
</feature>
<comment type="caution">
    <text evidence="3">The sequence shown here is derived from an EMBL/GenBank/DDBJ whole genome shotgun (WGS) entry which is preliminary data.</text>
</comment>
<dbReference type="InterPro" id="IPR013762">
    <property type="entry name" value="Integrase-like_cat_sf"/>
</dbReference>
<dbReference type="GO" id="GO:0015074">
    <property type="term" value="P:DNA integration"/>
    <property type="evidence" value="ECO:0007669"/>
    <property type="project" value="InterPro"/>
</dbReference>
<sequence>MDVGRRQAPVGFRRLLVLWLSLQLETTSGWLNIILEANLSGLLGASYTASCVLLFLDLDCQCLFATCHSVHQVQLEIVGVVRRNGRHLQHLFRLRTHELQGCDLESEPEQVAGWSPASLPDGSQHTPHAQDVAAEEARYYRQVAETEDGLDFSEFDEQLRSLDHRAPPLQLGPKSLPVALPGRSALEPSSRVDIAARVSDELISRPSLSKLKFPWERGPMRTIFSDANPNLPEPPKMPLAAKKLLMPQESGPSAPASGKDLPKVTYKPTVPGAAIYSLAIRVTRNISFKARREDVLEVSVEKLIACMRLMPVNYIPVALVHDGRVDRESVSASVGNRSPWTIAKRASSLNLFLRWFHMSESPDAGCMEEGVIWSYMVHLRRSGAAASRGSGFLSALCFLHHVLGFGLEEVLRSRRVCGLAEQMSTGVHWLRQAEALTLGEVRRLHSILEDCGAQSFDRALAARCLIALYGRCRNSDLSDIQWIEHEFSESAGYLVLYLGLHKSNKAAARSKKLLPVLIPAMGITGQQWVSQAIAALEAVGMSVEGKISGPLLRAPLSADAASLSEREIRASEITSFLRIALRSMCGEERLKRISSHSLKRTPLAWCAKFGVSEPVRSVLGRHVSATAGSQAIYAVDLATSAVKEFEGVLSRVSGGTFNPDNPRADYFVSTVQEQPSTSPVGEVKAEVEFPEAPAPPSALIVVESDSESSSASSSSSTGSSSEDEAPPAKVSRSEWPWALSKALMHAKSKKCHYVMAKSGGGNAILACGKVGSGNYVAPASFDQVNGVSPDRALNIMSAVLDSEAHFKKRCSEVKLSDAAFGQLIALGISTLGTAAHTVGTPGQDIPDELIREWIETNTPGLTLGDVAAMKRILFESQTMVLSSLRQSILDPDATAKQKLPEAEKSQRLSAFKAANPGLFLDATSEPGHSLLELACEQERQNVLQHIPIEKCVSRQHEILKHQKPSKMLELEAGHIAVKETSEVPEQPVHGALALLEGLKRRGYAYVMARCVSLAPYEAYLAKLMQHFRRAPPPNHQRVGIDQLIDADKMVFVYLLEQGVKPRAKTDGSYELDTALHDALNSYQEPMTVPAQETFQRSAGDVLPVSGQCIYFDAHLRHATMPWSGRRVVLAGFVIKGYEAISTSDHAQLLEQGFNPPDLSTGDLVRHGDLAVIERPLFVAPQVPVVFELFAGTGRVTACLRKLGLKSSHGIDHVVTENASSTPLIADLTTEEGQQRALFWITNPLLSAVFAAPPCGTCSRAREIPVVGQQVGNGPQPLRSAEYPDGLPTLAGTDLQRVTSANRTYDFLAKEETAYPPPLAAHIASAIAQKWEDRAAQLEQEEEKLKIMEDLGYKDAAVFNEVVEGTDLLGSDSCKVRVKMRRSYDLKAAYRQLGLSEVGSTPTKEGKQILSPRELLRRIDEALKSETLSTKEAQSLRGEWRFSTAEEAEYPAELCQEDRLRLYNKLNQMEKELRYEEARLHSTLPDHAREVVKGKNLLLWAKLLEETSFPDKGVFELMKGVDLVGKPDKSPLFETKEVPAKSSEALLLESAKWRRERLKSRDPHKGDAEATQQLWECTLKDRDNGFLCGPFYDEESVKEHLGVDEFVCSRRFVIEQGTPEKLKLRPIDNYKEGGVNEAYHSLEKLALFDTDWMLAMATYIARVSDSASCIEIVLSTGETLRGELHPFWRERMQGIEDAADRLNSAPAAEKLTIATVANTVGTLPLDCITEVLQGLEGQYIRYCQLYCAFEGALHYSPLSPNALAFNSFVTCDFATASMGIGVAALIAKQMRIALNGIDVGSLANFSRLVWISPVIGSFTGDAWLKQIVSSLTLTSKGTQESEHELCDFYWVTVLPLSTIESLTRGIAANIGYLPQFQANPCCTMATAIAKACHWLRQGHIEANAPLGVMYWRPCTASARSGLKVPSGKGGQEHWHNCAYVASSYCGVVTGGEEGDWQLTAAEVDWSFSFDLGVNARQLANAYLADCYSGTAHWTVHRHLVFPTALSHVQGVPALSTLDHNDAEEPIARHIEPASTEIVQRNPPRVRLIVESGTEVSVSSEY</sequence>
<name>A0A1Q9C6I3_SYMMI</name>
<evidence type="ECO:0000256" key="2">
    <source>
        <dbReference type="SAM" id="MobiDB-lite"/>
    </source>
</evidence>
<organism evidence="3 4">
    <name type="scientific">Symbiodinium microadriaticum</name>
    <name type="common">Dinoflagellate</name>
    <name type="synonym">Zooxanthella microadriatica</name>
    <dbReference type="NCBI Taxonomy" id="2951"/>
    <lineage>
        <taxon>Eukaryota</taxon>
        <taxon>Sar</taxon>
        <taxon>Alveolata</taxon>
        <taxon>Dinophyceae</taxon>
        <taxon>Suessiales</taxon>
        <taxon>Symbiodiniaceae</taxon>
        <taxon>Symbiodinium</taxon>
    </lineage>
</organism>
<proteinExistence type="predicted"/>
<dbReference type="GO" id="GO:0006310">
    <property type="term" value="P:DNA recombination"/>
    <property type="evidence" value="ECO:0007669"/>
    <property type="project" value="InterPro"/>
</dbReference>
<keyword evidence="4" id="KW-1185">Reference proteome</keyword>
<feature type="coiled-coil region" evidence="1">
    <location>
        <begin position="1320"/>
        <end position="1347"/>
    </location>
</feature>
<reference evidence="3 4" key="1">
    <citation type="submission" date="2016-02" db="EMBL/GenBank/DDBJ databases">
        <title>Genome analysis of coral dinoflagellate symbionts highlights evolutionary adaptations to a symbiotic lifestyle.</title>
        <authorList>
            <person name="Aranda M."/>
            <person name="Li Y."/>
            <person name="Liew Y.J."/>
            <person name="Baumgarten S."/>
            <person name="Simakov O."/>
            <person name="Wilson M."/>
            <person name="Piel J."/>
            <person name="Ashoor H."/>
            <person name="Bougouffa S."/>
            <person name="Bajic V.B."/>
            <person name="Ryu T."/>
            <person name="Ravasi T."/>
            <person name="Bayer T."/>
            <person name="Micklem G."/>
            <person name="Kim H."/>
            <person name="Bhak J."/>
            <person name="Lajeunesse T.C."/>
            <person name="Voolstra C.R."/>
        </authorList>
    </citation>
    <scope>NUCLEOTIDE SEQUENCE [LARGE SCALE GENOMIC DNA]</scope>
    <source>
        <strain evidence="3 4">CCMP2467</strain>
    </source>
</reference>
<keyword evidence="1" id="KW-0175">Coiled coil</keyword>